<feature type="transmembrane region" description="Helical" evidence="3">
    <location>
        <begin position="52"/>
        <end position="73"/>
    </location>
</feature>
<evidence type="ECO:0000256" key="3">
    <source>
        <dbReference type="SAM" id="Phobius"/>
    </source>
</evidence>
<dbReference type="Proteomes" id="UP000230750">
    <property type="component" value="Unassembled WGS sequence"/>
</dbReference>
<gene>
    <name evidence="5" type="ORF">BSL78_14694</name>
</gene>
<accession>A0A2G8KKB4</accession>
<dbReference type="STRING" id="307972.A0A2G8KKB4"/>
<proteinExistence type="inferred from homology"/>
<evidence type="ECO:0000256" key="2">
    <source>
        <dbReference type="ARBA" id="ARBA00009610"/>
    </source>
</evidence>
<dbReference type="InterPro" id="IPR044215">
    <property type="entry name" value="PIG-H"/>
</dbReference>
<keyword evidence="3" id="KW-0812">Transmembrane</keyword>
<keyword evidence="5" id="KW-0328">Glycosyltransferase</keyword>
<evidence type="ECO:0000313" key="5">
    <source>
        <dbReference type="EMBL" id="PIK48446.1"/>
    </source>
</evidence>
<dbReference type="GO" id="GO:0000506">
    <property type="term" value="C:glycosylphosphatidylinositol-N-acetylglucosaminyltransferase (GPI-GnT) complex"/>
    <property type="evidence" value="ECO:0007669"/>
    <property type="project" value="InterPro"/>
</dbReference>
<keyword evidence="3" id="KW-1133">Transmembrane helix</keyword>
<feature type="domain" description="Phosphatidylinositol N-acetylglucosaminyltransferase subunit H conserved" evidence="4">
    <location>
        <begin position="77"/>
        <end position="137"/>
    </location>
</feature>
<dbReference type="PANTHER" id="PTHR15231:SF1">
    <property type="entry name" value="PHOSPHATIDYLINOSITOL N-ACETYLGLUCOSAMINYLTRANSFERASE SUBUNIT H"/>
    <property type="match status" value="1"/>
</dbReference>
<keyword evidence="3" id="KW-0472">Membrane</keyword>
<dbReference type="AlphaFoldDB" id="A0A2G8KKB4"/>
<comment type="caution">
    <text evidence="5">The sequence shown here is derived from an EMBL/GenBank/DDBJ whole genome shotgun (WGS) entry which is preliminary data.</text>
</comment>
<dbReference type="EMBL" id="MRZV01000522">
    <property type="protein sequence ID" value="PIK48446.1"/>
    <property type="molecule type" value="Genomic_DNA"/>
</dbReference>
<organism evidence="5 6">
    <name type="scientific">Stichopus japonicus</name>
    <name type="common">Sea cucumber</name>
    <dbReference type="NCBI Taxonomy" id="307972"/>
    <lineage>
        <taxon>Eukaryota</taxon>
        <taxon>Metazoa</taxon>
        <taxon>Echinodermata</taxon>
        <taxon>Eleutherozoa</taxon>
        <taxon>Echinozoa</taxon>
        <taxon>Holothuroidea</taxon>
        <taxon>Aspidochirotacea</taxon>
        <taxon>Aspidochirotida</taxon>
        <taxon>Stichopodidae</taxon>
        <taxon>Apostichopus</taxon>
    </lineage>
</organism>
<evidence type="ECO:0000313" key="6">
    <source>
        <dbReference type="Proteomes" id="UP000230750"/>
    </source>
</evidence>
<dbReference type="PANTHER" id="PTHR15231">
    <property type="entry name" value="PHOSPHATIDYLINOSITOL N-ACETYLGLUCOSAMINYLTRANSFERASE SUBUNIT H"/>
    <property type="match status" value="1"/>
</dbReference>
<name>A0A2G8KKB4_STIJA</name>
<keyword evidence="6" id="KW-1185">Reference proteome</keyword>
<feature type="transmembrane region" description="Helical" evidence="3">
    <location>
        <begin position="26"/>
        <end position="46"/>
    </location>
</feature>
<protein>
    <submittedName>
        <fullName evidence="5">Putative phosphatidylinositol N-acetylglucosaminyltransferase subunit H</fullName>
    </submittedName>
</protein>
<dbReference type="GO" id="GO:0016757">
    <property type="term" value="F:glycosyltransferase activity"/>
    <property type="evidence" value="ECO:0007669"/>
    <property type="project" value="UniProtKB-KW"/>
</dbReference>
<dbReference type="InterPro" id="IPR019328">
    <property type="entry name" value="PIGH-H_dom"/>
</dbReference>
<comment type="pathway">
    <text evidence="1">Glycolipid biosynthesis; glycosylphosphatidylinositol-anchor biosynthesis.</text>
</comment>
<keyword evidence="5" id="KW-0808">Transferase</keyword>
<dbReference type="OrthoDB" id="6256716at2759"/>
<comment type="similarity">
    <text evidence="2">Belongs to the PIGH family.</text>
</comment>
<dbReference type="GO" id="GO:0006506">
    <property type="term" value="P:GPI anchor biosynthetic process"/>
    <property type="evidence" value="ECO:0007669"/>
    <property type="project" value="UniProtKB-UniPathway"/>
</dbReference>
<evidence type="ECO:0000256" key="1">
    <source>
        <dbReference type="ARBA" id="ARBA00004687"/>
    </source>
</evidence>
<dbReference type="UniPathway" id="UPA00196"/>
<reference evidence="5 6" key="1">
    <citation type="journal article" date="2017" name="PLoS Biol.">
        <title>The sea cucumber genome provides insights into morphological evolution and visceral regeneration.</title>
        <authorList>
            <person name="Zhang X."/>
            <person name="Sun L."/>
            <person name="Yuan J."/>
            <person name="Sun Y."/>
            <person name="Gao Y."/>
            <person name="Zhang L."/>
            <person name="Li S."/>
            <person name="Dai H."/>
            <person name="Hamel J.F."/>
            <person name="Liu C."/>
            <person name="Yu Y."/>
            <person name="Liu S."/>
            <person name="Lin W."/>
            <person name="Guo K."/>
            <person name="Jin S."/>
            <person name="Xu P."/>
            <person name="Storey K.B."/>
            <person name="Huan P."/>
            <person name="Zhang T."/>
            <person name="Zhou Y."/>
            <person name="Zhang J."/>
            <person name="Lin C."/>
            <person name="Li X."/>
            <person name="Xing L."/>
            <person name="Huo D."/>
            <person name="Sun M."/>
            <person name="Wang L."/>
            <person name="Mercier A."/>
            <person name="Li F."/>
            <person name="Yang H."/>
            <person name="Xiang J."/>
        </authorList>
    </citation>
    <scope>NUCLEOTIDE SEQUENCE [LARGE SCALE GENOMIC DNA]</scope>
    <source>
        <strain evidence="5">Shaxun</strain>
        <tissue evidence="5">Muscle</tissue>
    </source>
</reference>
<evidence type="ECO:0000259" key="4">
    <source>
        <dbReference type="Pfam" id="PF10181"/>
    </source>
</evidence>
<sequence length="170" mass="19037">MDVGKDLNRPSVFEYVQHNLSSSLKIICCLSATVLFLSVAVSLIFLEGMLMTTLAANGIFYIFISGVLSFTVSQEKILVIRSMGLQIQTSYLLGQEKTNFIPQQKIVDIVINEAISMHKVSYYLAVLLKTEGEECHNFEVKPLFTNTMPPLTVLKEVRRGCQEVLLDKVS</sequence>
<dbReference type="Pfam" id="PF10181">
    <property type="entry name" value="PIG-H"/>
    <property type="match status" value="1"/>
</dbReference>